<gene>
    <name evidence="2" type="ORF">HLB44_32755</name>
</gene>
<evidence type="ECO:0000313" key="2">
    <source>
        <dbReference type="EMBL" id="NRF71766.1"/>
    </source>
</evidence>
<evidence type="ECO:0000256" key="1">
    <source>
        <dbReference type="SAM" id="MobiDB-lite"/>
    </source>
</evidence>
<dbReference type="EMBL" id="JABRWJ010000014">
    <property type="protein sequence ID" value="NRF71766.1"/>
    <property type="molecule type" value="Genomic_DNA"/>
</dbReference>
<dbReference type="Proteomes" id="UP000737171">
    <property type="component" value="Unassembled WGS sequence"/>
</dbReference>
<feature type="region of interest" description="Disordered" evidence="1">
    <location>
        <begin position="1"/>
        <end position="81"/>
    </location>
</feature>
<name>A0ABX2ET12_9BURK</name>
<reference evidence="2 3" key="1">
    <citation type="submission" date="2020-05" db="EMBL/GenBank/DDBJ databases">
        <title>Aquincola sp. isolate from soil.</title>
        <authorList>
            <person name="Han J."/>
            <person name="Kim D.-U."/>
        </authorList>
    </citation>
    <scope>NUCLEOTIDE SEQUENCE [LARGE SCALE GENOMIC DNA]</scope>
    <source>
        <strain evidence="2 3">S2</strain>
    </source>
</reference>
<proteinExistence type="predicted"/>
<protein>
    <submittedName>
        <fullName evidence="2">Uncharacterized protein</fullName>
    </submittedName>
</protein>
<feature type="compositionally biased region" description="Basic and acidic residues" evidence="1">
    <location>
        <begin position="1"/>
        <end position="26"/>
    </location>
</feature>
<sequence length="81" mass="8783">MTPDKPISRPKDDPHYAPESGEKPEPEAPDASGQRRTVEQQQPPAPPQRRKRDPEGSEAPQDNVSHAPEGGDKLEGGPLGR</sequence>
<accession>A0ABX2ET12</accession>
<organism evidence="2 3">
    <name type="scientific">Pseudaquabacterium terrae</name>
    <dbReference type="NCBI Taxonomy" id="2732868"/>
    <lineage>
        <taxon>Bacteria</taxon>
        <taxon>Pseudomonadati</taxon>
        <taxon>Pseudomonadota</taxon>
        <taxon>Betaproteobacteria</taxon>
        <taxon>Burkholderiales</taxon>
        <taxon>Sphaerotilaceae</taxon>
        <taxon>Pseudaquabacterium</taxon>
    </lineage>
</organism>
<comment type="caution">
    <text evidence="2">The sequence shown here is derived from an EMBL/GenBank/DDBJ whole genome shotgun (WGS) entry which is preliminary data.</text>
</comment>
<dbReference type="RefSeq" id="WP_173133635.1">
    <property type="nucleotide sequence ID" value="NZ_JABRWJ010000014.1"/>
</dbReference>
<evidence type="ECO:0000313" key="3">
    <source>
        <dbReference type="Proteomes" id="UP000737171"/>
    </source>
</evidence>
<keyword evidence="3" id="KW-1185">Reference proteome</keyword>